<evidence type="ECO:0000313" key="1">
    <source>
        <dbReference type="EMBL" id="QBN19385.1"/>
    </source>
</evidence>
<proteinExistence type="predicted"/>
<name>A0A4P6YF00_9FLAO</name>
<dbReference type="Proteomes" id="UP000291124">
    <property type="component" value="Chromosome"/>
</dbReference>
<dbReference type="InterPro" id="IPR036188">
    <property type="entry name" value="FAD/NAD-bd_sf"/>
</dbReference>
<dbReference type="RefSeq" id="WP_133276903.1">
    <property type="nucleotide sequence ID" value="NZ_CP037933.1"/>
</dbReference>
<organism evidence="1 2">
    <name type="scientific">Flavobacterium nackdongense</name>
    <dbReference type="NCBI Taxonomy" id="2547394"/>
    <lineage>
        <taxon>Bacteria</taxon>
        <taxon>Pseudomonadati</taxon>
        <taxon>Bacteroidota</taxon>
        <taxon>Flavobacteriia</taxon>
        <taxon>Flavobacteriales</taxon>
        <taxon>Flavobacteriaceae</taxon>
        <taxon>Flavobacterium</taxon>
    </lineage>
</organism>
<reference evidence="2" key="1">
    <citation type="submission" date="2019-03" db="EMBL/GenBank/DDBJ databases">
        <title>Flavobacterium sp.</title>
        <authorList>
            <person name="Kim H."/>
        </authorList>
    </citation>
    <scope>NUCLEOTIDE SEQUENCE [LARGE SCALE GENOMIC DNA]</scope>
    <source>
        <strain evidence="2">GS13</strain>
    </source>
</reference>
<dbReference type="GO" id="GO:0016628">
    <property type="term" value="F:oxidoreductase activity, acting on the CH-CH group of donors, NAD or NADP as acceptor"/>
    <property type="evidence" value="ECO:0007669"/>
    <property type="project" value="InterPro"/>
</dbReference>
<dbReference type="AlphaFoldDB" id="A0A4P6YF00"/>
<dbReference type="PANTHER" id="PTHR42685:SF22">
    <property type="entry name" value="CONDITIONED MEDIUM FACTOR RECEPTOR 1"/>
    <property type="match status" value="1"/>
</dbReference>
<sequence>MKSFDVAIIGSGPSGASAAFELAKNGISAVIIEKEILPRYKTCGGGLVFRGRKNMPFDVSSVVEKEFYEVDTYFANTPLKFTTQRDQPIVSMIMRDAFDNLIVEKAKEKGVVLLQNHKVLDISFGDIQTIHTSEGDVQAKFIIAGDGALSPVSKIAGWQETRTIIPALEYEVEVSAADFERLSKNVRFDVDVIPLGYGWCFPKKNHLSIGVGAFVKSKQKIDLKKIYADYLKILGINEIISEEAHGFVIPVSPRTDTFVQKNVFLIGDSAGFADPITAEGISNSILSGVLAAQSIAESNLDSVRAAQLYQEKLENSLLPEIRTGVVLAKFFYEKKTLRNLFLKKYGQVLANAMTEVFMGERTYPKDYKASIRRKLKEIVF</sequence>
<accession>A0A4P6YF00</accession>
<protein>
    <submittedName>
        <fullName evidence="1">Geranylgeranyl reductase family protein</fullName>
    </submittedName>
</protein>
<dbReference type="PANTHER" id="PTHR42685">
    <property type="entry name" value="GERANYLGERANYL DIPHOSPHATE REDUCTASE"/>
    <property type="match status" value="1"/>
</dbReference>
<dbReference type="OrthoDB" id="9806565at2"/>
<dbReference type="KEGG" id="fnk:E1750_11450"/>
<dbReference type="Gene3D" id="3.50.50.60">
    <property type="entry name" value="FAD/NAD(P)-binding domain"/>
    <property type="match status" value="1"/>
</dbReference>
<dbReference type="SUPFAM" id="SSF51905">
    <property type="entry name" value="FAD/NAD(P)-binding domain"/>
    <property type="match status" value="1"/>
</dbReference>
<dbReference type="EMBL" id="CP037933">
    <property type="protein sequence ID" value="QBN19385.1"/>
    <property type="molecule type" value="Genomic_DNA"/>
</dbReference>
<dbReference type="InterPro" id="IPR011777">
    <property type="entry name" value="Geranylgeranyl_Rdtase_fam"/>
</dbReference>
<dbReference type="InterPro" id="IPR050407">
    <property type="entry name" value="Geranylgeranyl_reductase"/>
</dbReference>
<dbReference type="NCBIfam" id="TIGR02032">
    <property type="entry name" value="GG-red-SF"/>
    <property type="match status" value="1"/>
</dbReference>
<dbReference type="PRINTS" id="PR00420">
    <property type="entry name" value="RNGMNOXGNASE"/>
</dbReference>
<evidence type="ECO:0000313" key="2">
    <source>
        <dbReference type="Proteomes" id="UP000291124"/>
    </source>
</evidence>
<dbReference type="Pfam" id="PF12831">
    <property type="entry name" value="FAD_oxidored"/>
    <property type="match status" value="1"/>
</dbReference>
<gene>
    <name evidence="1" type="ORF">E1750_11450</name>
</gene>
<keyword evidence="2" id="KW-1185">Reference proteome</keyword>